<reference evidence="7 8" key="1">
    <citation type="submission" date="2018-11" db="EMBL/GenBank/DDBJ databases">
        <title>Sequencing the genomes of 1000 actinobacteria strains.</title>
        <authorList>
            <person name="Klenk H.-P."/>
        </authorList>
    </citation>
    <scope>NUCLEOTIDE SEQUENCE [LARGE SCALE GENOMIC DNA]</scope>
    <source>
        <strain evidence="7 8">DSM 44348</strain>
    </source>
</reference>
<evidence type="ECO:0000256" key="4">
    <source>
        <dbReference type="ARBA" id="ARBA00023163"/>
    </source>
</evidence>
<dbReference type="Pfam" id="PF13191">
    <property type="entry name" value="AAA_16"/>
    <property type="match status" value="1"/>
</dbReference>
<evidence type="ECO:0000256" key="5">
    <source>
        <dbReference type="PROSITE-ProRule" id="PRU01091"/>
    </source>
</evidence>
<dbReference type="Gene3D" id="1.10.10.10">
    <property type="entry name" value="Winged helix-like DNA-binding domain superfamily/Winged helix DNA-binding domain"/>
    <property type="match status" value="1"/>
</dbReference>
<dbReference type="EMBL" id="RKHY01000001">
    <property type="protein sequence ID" value="ROS44986.1"/>
    <property type="molecule type" value="Genomic_DNA"/>
</dbReference>
<dbReference type="Gene3D" id="1.25.40.10">
    <property type="entry name" value="Tetratricopeptide repeat domain"/>
    <property type="match status" value="2"/>
</dbReference>
<dbReference type="InterPro" id="IPR027417">
    <property type="entry name" value="P-loop_NTPase"/>
</dbReference>
<gene>
    <name evidence="7" type="ORF">EDD35_7444</name>
</gene>
<dbReference type="InterPro" id="IPR001867">
    <property type="entry name" value="OmpR/PhoB-type_DNA-bd"/>
</dbReference>
<dbReference type="RefSeq" id="WP_123686826.1">
    <property type="nucleotide sequence ID" value="NZ_RKHY01000001.1"/>
</dbReference>
<dbReference type="InterPro" id="IPR036388">
    <property type="entry name" value="WH-like_DNA-bd_sf"/>
</dbReference>
<sequence length="1140" mass="121621">MTPRTSAAATSGDTSSPAALRFGILGPLDVAAGGESLALGGPKQRELLAVLLLHLNQFVPPGRLAEALWGAAPPAGAEVTLRTHVSHLRRRLAEAGASGALATRRSGYGLLADPAQLDAARFEQLVGLGREALGLGDAPRAATLLRQALDLWRGPVLEDLHAPLFAEAETARLDELRLVATESRIEADLALGRHAEAVPELERLVDVHPFRERLTGQLMLALYRTGRQVDALDVAARARRRLADELGLDPGPALAGLETSILRHDPALLPAPRLVAPTGTPAPRVQPPPDALFTVVRRVPMAGRGAELAHLRSLWHDVRDGGRRVALVSGEGGVGKTRLVAEFAHEAAADAHVLVGRCDPAAMLPYHPIASAFRASAEVDACLDLAPPALRARLTPLLSRPADTTPGPDDRHALFEAATWVLTHLAGTAPVALVVEEAERLDRASSLLLRHLVEHLPARVLLVVCFRDPPGGHHPPLLDLIAATEGLADRLTLGPLTETELAELVTAVAGDVPAGFVPRLWRATGGNPFYAAEVARDRRTREDWQRGQVPAGVRDVVRHRLRSLPEPAQHVVRCAAVLGPEAGYELLAHLADQPEEQLIDALVAAVAAGFLVEAGRSWQVAYAFPHDLLRDAVHADLPVPRRQRLHLRAAQLLRDRPAETASAAVHLRAAGPAADPLDAAELSLAAAGDAQRMYAWDEAIAHAEAAVAILDQAGAPAPTRADAAVRTAILRLRASTGFPEAVRLLEHALELYRGNDEAVATVHARLGGALCTHHSIMDIPRALDHFAAARRVLPDGRAGFHLHRGRAQAAMYGLRTATLGAAADQARELAARLGRRDLTVLASWAAAWFRFNRGELAAAAAIEEDMWARVQDLGDPYVGWGPVNMAALTATEYLLDPVAGRRWCRRGLSQARFDTLGYPHDAVADQLVLALALAGDLDAARRAAGPLPADAVSRRLLLLLDGDWEAAEHAWSQARAADEAAGDRHDAAFHARWLATTRTLLGDTGGAVTALRQALDLAVAGPQVPTELIARAELARLLAATDPGEAARHLARCDEILAGGEDWRGRAGTVALARAAVTGDDTAYQTALRLFAGLPWHRADALRAWAAALDTTGRRAEAGEKLAAARRIHDEIGAHPRWRH</sequence>
<dbReference type="GO" id="GO:0000160">
    <property type="term" value="P:phosphorelay signal transduction system"/>
    <property type="evidence" value="ECO:0007669"/>
    <property type="project" value="InterPro"/>
</dbReference>
<dbReference type="GO" id="GO:0006355">
    <property type="term" value="P:regulation of DNA-templated transcription"/>
    <property type="evidence" value="ECO:0007669"/>
    <property type="project" value="InterPro"/>
</dbReference>
<keyword evidence="2" id="KW-0805">Transcription regulation</keyword>
<protein>
    <submittedName>
        <fullName evidence="7">Transcriptional regulator</fullName>
    </submittedName>
</protein>
<dbReference type="InterPro" id="IPR041664">
    <property type="entry name" value="AAA_16"/>
</dbReference>
<keyword evidence="8" id="KW-1185">Reference proteome</keyword>
<feature type="domain" description="OmpR/PhoB-type" evidence="6">
    <location>
        <begin position="6"/>
        <end position="112"/>
    </location>
</feature>
<dbReference type="AlphaFoldDB" id="A0A3N2H7S5"/>
<keyword evidence="4" id="KW-0804">Transcription</keyword>
<dbReference type="GeneID" id="301848673"/>
<dbReference type="GO" id="GO:0003677">
    <property type="term" value="F:DNA binding"/>
    <property type="evidence" value="ECO:0007669"/>
    <property type="project" value="UniProtKB-UniRule"/>
</dbReference>
<dbReference type="InterPro" id="IPR005158">
    <property type="entry name" value="BTAD"/>
</dbReference>
<evidence type="ECO:0000313" key="7">
    <source>
        <dbReference type="EMBL" id="ROS44986.1"/>
    </source>
</evidence>
<dbReference type="SUPFAM" id="SSF48452">
    <property type="entry name" value="TPR-like"/>
    <property type="match status" value="2"/>
</dbReference>
<organism evidence="7 8">
    <name type="scientific">Amycolatopsis thermoflava</name>
    <dbReference type="NCBI Taxonomy" id="84480"/>
    <lineage>
        <taxon>Bacteria</taxon>
        <taxon>Bacillati</taxon>
        <taxon>Actinomycetota</taxon>
        <taxon>Actinomycetes</taxon>
        <taxon>Pseudonocardiales</taxon>
        <taxon>Pseudonocardiaceae</taxon>
        <taxon>Amycolatopsis</taxon>
        <taxon>Amycolatopsis methanolica group</taxon>
    </lineage>
</organism>
<evidence type="ECO:0000256" key="3">
    <source>
        <dbReference type="ARBA" id="ARBA00023125"/>
    </source>
</evidence>
<dbReference type="CDD" id="cd15831">
    <property type="entry name" value="BTAD"/>
    <property type="match status" value="1"/>
</dbReference>
<evidence type="ECO:0000259" key="6">
    <source>
        <dbReference type="PROSITE" id="PS51755"/>
    </source>
</evidence>
<dbReference type="SMART" id="SM01043">
    <property type="entry name" value="BTAD"/>
    <property type="match status" value="1"/>
</dbReference>
<dbReference type="Pfam" id="PF03704">
    <property type="entry name" value="BTAD"/>
    <property type="match status" value="1"/>
</dbReference>
<dbReference type="PANTHER" id="PTHR35807">
    <property type="entry name" value="TRANSCRIPTIONAL REGULATOR REDD-RELATED"/>
    <property type="match status" value="1"/>
</dbReference>
<evidence type="ECO:0000256" key="2">
    <source>
        <dbReference type="ARBA" id="ARBA00023015"/>
    </source>
</evidence>
<dbReference type="InterPro" id="IPR016032">
    <property type="entry name" value="Sig_transdc_resp-reg_C-effctor"/>
</dbReference>
<dbReference type="PANTHER" id="PTHR35807:SF1">
    <property type="entry name" value="TRANSCRIPTIONAL REGULATOR REDD"/>
    <property type="match status" value="1"/>
</dbReference>
<dbReference type="SUPFAM" id="SSF46894">
    <property type="entry name" value="C-terminal effector domain of the bipartite response regulators"/>
    <property type="match status" value="1"/>
</dbReference>
<dbReference type="InterPro" id="IPR011990">
    <property type="entry name" value="TPR-like_helical_dom_sf"/>
</dbReference>
<dbReference type="Pfam" id="PF00486">
    <property type="entry name" value="Trans_reg_C"/>
    <property type="match status" value="1"/>
</dbReference>
<comment type="similarity">
    <text evidence="1">Belongs to the AfsR/DnrI/RedD regulatory family.</text>
</comment>
<dbReference type="SUPFAM" id="SSF52540">
    <property type="entry name" value="P-loop containing nucleoside triphosphate hydrolases"/>
    <property type="match status" value="1"/>
</dbReference>
<feature type="DNA-binding region" description="OmpR/PhoB-type" evidence="5">
    <location>
        <begin position="6"/>
        <end position="112"/>
    </location>
</feature>
<comment type="caution">
    <text evidence="7">The sequence shown here is derived from an EMBL/GenBank/DDBJ whole genome shotgun (WGS) entry which is preliminary data.</text>
</comment>
<dbReference type="SMART" id="SM00862">
    <property type="entry name" value="Trans_reg_C"/>
    <property type="match status" value="1"/>
</dbReference>
<dbReference type="Proteomes" id="UP000274843">
    <property type="component" value="Unassembled WGS sequence"/>
</dbReference>
<dbReference type="InterPro" id="IPR051677">
    <property type="entry name" value="AfsR-DnrI-RedD_regulator"/>
</dbReference>
<evidence type="ECO:0000313" key="8">
    <source>
        <dbReference type="Proteomes" id="UP000274843"/>
    </source>
</evidence>
<name>A0A3N2H7S5_9PSEU</name>
<accession>A0A3N2H7S5</accession>
<keyword evidence="3 5" id="KW-0238">DNA-binding</keyword>
<proteinExistence type="inferred from homology"/>
<dbReference type="Gene3D" id="3.40.50.300">
    <property type="entry name" value="P-loop containing nucleotide triphosphate hydrolases"/>
    <property type="match status" value="1"/>
</dbReference>
<evidence type="ECO:0000256" key="1">
    <source>
        <dbReference type="ARBA" id="ARBA00005820"/>
    </source>
</evidence>
<dbReference type="PROSITE" id="PS51755">
    <property type="entry name" value="OMPR_PHOB"/>
    <property type="match status" value="1"/>
</dbReference>